<name>A0A8J4YL80_CHIOP</name>
<proteinExistence type="predicted"/>
<evidence type="ECO:0000313" key="2">
    <source>
        <dbReference type="EMBL" id="KAG0725589.1"/>
    </source>
</evidence>
<evidence type="ECO:0000313" key="3">
    <source>
        <dbReference type="Proteomes" id="UP000770661"/>
    </source>
</evidence>
<dbReference type="EMBL" id="JACEEZ010005499">
    <property type="protein sequence ID" value="KAG0725589.1"/>
    <property type="molecule type" value="Genomic_DNA"/>
</dbReference>
<organism evidence="2 3">
    <name type="scientific">Chionoecetes opilio</name>
    <name type="common">Atlantic snow crab</name>
    <name type="synonym">Cancer opilio</name>
    <dbReference type="NCBI Taxonomy" id="41210"/>
    <lineage>
        <taxon>Eukaryota</taxon>
        <taxon>Metazoa</taxon>
        <taxon>Ecdysozoa</taxon>
        <taxon>Arthropoda</taxon>
        <taxon>Crustacea</taxon>
        <taxon>Multicrustacea</taxon>
        <taxon>Malacostraca</taxon>
        <taxon>Eumalacostraca</taxon>
        <taxon>Eucarida</taxon>
        <taxon>Decapoda</taxon>
        <taxon>Pleocyemata</taxon>
        <taxon>Brachyura</taxon>
        <taxon>Eubrachyura</taxon>
        <taxon>Majoidea</taxon>
        <taxon>Majidae</taxon>
        <taxon>Chionoecetes</taxon>
    </lineage>
</organism>
<keyword evidence="3" id="KW-1185">Reference proteome</keyword>
<protein>
    <submittedName>
        <fullName evidence="2">Uncharacterized protein</fullName>
    </submittedName>
</protein>
<dbReference type="Proteomes" id="UP000770661">
    <property type="component" value="Unassembled WGS sequence"/>
</dbReference>
<gene>
    <name evidence="2" type="ORF">GWK47_038350</name>
</gene>
<comment type="caution">
    <text evidence="2">The sequence shown here is derived from an EMBL/GenBank/DDBJ whole genome shotgun (WGS) entry which is preliminary data.</text>
</comment>
<sequence>MLCLTSTRRHPQRCRTSQQKCRHRDPFQEHSTWGQHPAVGKVTRYSFHKASLIKFLVEEWKKPQHREKLEGKELYVTCEHSASRSPKSSGKRLLSLSQVKKKQTHASFSMHFMQQNLGTSLSSSLQRIQTSWSGSGHVPQDPIPPVPEVRDEEPDKIPGYHHTEPYTGGRCVIN</sequence>
<accession>A0A8J4YL80</accession>
<evidence type="ECO:0000256" key="1">
    <source>
        <dbReference type="SAM" id="MobiDB-lite"/>
    </source>
</evidence>
<reference evidence="2" key="1">
    <citation type="submission" date="2020-07" db="EMBL/GenBank/DDBJ databases">
        <title>The High-quality genome of the commercially important snow crab, Chionoecetes opilio.</title>
        <authorList>
            <person name="Jeong J.-H."/>
            <person name="Ryu S."/>
        </authorList>
    </citation>
    <scope>NUCLEOTIDE SEQUENCE</scope>
    <source>
        <strain evidence="2">MADBK_172401_WGS</strain>
        <tissue evidence="2">Digestive gland</tissue>
    </source>
</reference>
<feature type="region of interest" description="Disordered" evidence="1">
    <location>
        <begin position="131"/>
        <end position="168"/>
    </location>
</feature>
<feature type="compositionally biased region" description="Basic and acidic residues" evidence="1">
    <location>
        <begin position="153"/>
        <end position="164"/>
    </location>
</feature>
<dbReference type="AlphaFoldDB" id="A0A8J4YL80"/>